<proteinExistence type="predicted"/>
<dbReference type="InterPro" id="IPR002645">
    <property type="entry name" value="STAS_dom"/>
</dbReference>
<dbReference type="Gene3D" id="3.30.750.24">
    <property type="entry name" value="STAS domain"/>
    <property type="match status" value="1"/>
</dbReference>
<evidence type="ECO:0000259" key="1">
    <source>
        <dbReference type="PROSITE" id="PS50801"/>
    </source>
</evidence>
<accession>A0ABR8W9G8</accession>
<feature type="domain" description="STAS" evidence="1">
    <location>
        <begin position="152"/>
        <end position="229"/>
    </location>
</feature>
<dbReference type="CDD" id="cd07041">
    <property type="entry name" value="STAS_RsbR_RsbS_like"/>
    <property type="match status" value="1"/>
</dbReference>
<dbReference type="PANTHER" id="PTHR33745">
    <property type="entry name" value="RSBT ANTAGONIST PROTEIN RSBS-RELATED"/>
    <property type="match status" value="1"/>
</dbReference>
<name>A0ABR8W9G8_9BACL</name>
<gene>
    <name evidence="2" type="ORF">H9630_01840</name>
</gene>
<dbReference type="Proteomes" id="UP000658980">
    <property type="component" value="Unassembled WGS sequence"/>
</dbReference>
<dbReference type="InterPro" id="IPR051932">
    <property type="entry name" value="Bact_StressResp_Reg"/>
</dbReference>
<keyword evidence="3" id="KW-1185">Reference proteome</keyword>
<protein>
    <submittedName>
        <fullName evidence="2">STAS domain-containing protein</fullName>
    </submittedName>
</protein>
<comment type="caution">
    <text evidence="2">The sequence shown here is derived from an EMBL/GenBank/DDBJ whole genome shotgun (WGS) entry which is preliminary data.</text>
</comment>
<dbReference type="RefSeq" id="WP_191713784.1">
    <property type="nucleotide sequence ID" value="NZ_JACSPU010000001.1"/>
</dbReference>
<dbReference type="PANTHER" id="PTHR33745:SF1">
    <property type="entry name" value="RSBT ANTAGONIST PROTEIN RSBS"/>
    <property type="match status" value="1"/>
</dbReference>
<dbReference type="SUPFAM" id="SSF52091">
    <property type="entry name" value="SpoIIaa-like"/>
    <property type="match status" value="1"/>
</dbReference>
<dbReference type="Pfam" id="PF01740">
    <property type="entry name" value="STAS"/>
    <property type="match status" value="1"/>
</dbReference>
<organism evidence="2 3">
    <name type="scientific">Planococcus wigleyi</name>
    <dbReference type="NCBI Taxonomy" id="2762216"/>
    <lineage>
        <taxon>Bacteria</taxon>
        <taxon>Bacillati</taxon>
        <taxon>Bacillota</taxon>
        <taxon>Bacilli</taxon>
        <taxon>Bacillales</taxon>
        <taxon>Caryophanaceae</taxon>
        <taxon>Planococcus</taxon>
    </lineage>
</organism>
<dbReference type="EMBL" id="JACSPU010000001">
    <property type="protein sequence ID" value="MBD8013543.1"/>
    <property type="molecule type" value="Genomic_DNA"/>
</dbReference>
<evidence type="ECO:0000313" key="3">
    <source>
        <dbReference type="Proteomes" id="UP000658980"/>
    </source>
</evidence>
<dbReference type="PROSITE" id="PS50801">
    <property type="entry name" value="STAS"/>
    <property type="match status" value="1"/>
</dbReference>
<sequence>MNSISHLDEWPLPAFKLNNKLAIVESSEEAEKLVGSCSDFLDFVDEGSRQKALSFLLSSESARPLELNFISKTGELFLGDVYSKWISDFSLNIVLVPKDNRLMEITNQLLSLRRRLQETDYDLLLEKERTEELLQQVRELSAPCIDLGKKHVLIPLFGDLDPHKIEVIRFHILNQVYENGAETVIMDLTAMEKLEQDGADYLKSLMQTFKVMGIEGIITGINPQHAQQLHHLQTGLDLHFVSSLQMVLASRNLLI</sequence>
<reference evidence="2 3" key="1">
    <citation type="submission" date="2020-08" db="EMBL/GenBank/DDBJ databases">
        <title>A Genomic Blueprint of the Chicken Gut Microbiome.</title>
        <authorList>
            <person name="Gilroy R."/>
            <person name="Ravi A."/>
            <person name="Getino M."/>
            <person name="Pursley I."/>
            <person name="Horton D.L."/>
            <person name="Alikhan N.-F."/>
            <person name="Baker D."/>
            <person name="Gharbi K."/>
            <person name="Hall N."/>
            <person name="Watson M."/>
            <person name="Adriaenssens E.M."/>
            <person name="Foster-Nyarko E."/>
            <person name="Jarju S."/>
            <person name="Secka A."/>
            <person name="Antonio M."/>
            <person name="Oren A."/>
            <person name="Chaudhuri R."/>
            <person name="La Ragione R.M."/>
            <person name="Hildebrand F."/>
            <person name="Pallen M.J."/>
        </authorList>
    </citation>
    <scope>NUCLEOTIDE SEQUENCE [LARGE SCALE GENOMIC DNA]</scope>
    <source>
        <strain evidence="2 3">Sa1BUA13</strain>
    </source>
</reference>
<evidence type="ECO:0000313" key="2">
    <source>
        <dbReference type="EMBL" id="MBD8013543.1"/>
    </source>
</evidence>
<dbReference type="InterPro" id="IPR036513">
    <property type="entry name" value="STAS_dom_sf"/>
</dbReference>